<evidence type="ECO:0000313" key="15">
    <source>
        <dbReference type="Proteomes" id="UP000028924"/>
    </source>
</evidence>
<keyword evidence="6" id="KW-0808">Transferase</keyword>
<dbReference type="OrthoDB" id="514835at2759"/>
<accession>A0A087SHZ2</accession>
<dbReference type="KEGG" id="apro:F751_0884"/>
<keyword evidence="15" id="KW-1185">Reference proteome</keyword>
<reference evidence="14 15" key="1">
    <citation type="journal article" date="2014" name="BMC Genomics">
        <title>Oil accumulation mechanisms of the oleaginous microalga Chlorella protothecoides revealed through its genome, transcriptomes, and proteomes.</title>
        <authorList>
            <person name="Gao C."/>
            <person name="Wang Y."/>
            <person name="Shen Y."/>
            <person name="Yan D."/>
            <person name="He X."/>
            <person name="Dai J."/>
            <person name="Wu Q."/>
        </authorList>
    </citation>
    <scope>NUCLEOTIDE SEQUENCE [LARGE SCALE GENOMIC DNA]</scope>
    <source>
        <strain evidence="14 15">0710</strain>
    </source>
</reference>
<dbReference type="EC" id="2.5.1.87" evidence="5"/>
<dbReference type="AlphaFoldDB" id="A0A087SHZ2"/>
<evidence type="ECO:0000256" key="6">
    <source>
        <dbReference type="ARBA" id="ARBA00022679"/>
    </source>
</evidence>
<evidence type="ECO:0000256" key="12">
    <source>
        <dbReference type="ARBA" id="ARBA00047353"/>
    </source>
</evidence>
<evidence type="ECO:0000313" key="13">
    <source>
        <dbReference type="EMBL" id="JAT68348.1"/>
    </source>
</evidence>
<keyword evidence="9" id="KW-0460">Magnesium</keyword>
<keyword evidence="10" id="KW-1133">Transmembrane helix</keyword>
<evidence type="ECO:0000256" key="1">
    <source>
        <dbReference type="ARBA" id="ARBA00001946"/>
    </source>
</evidence>
<dbReference type="GO" id="GO:1904423">
    <property type="term" value="C:dehydrodolichyl diphosphate synthase complex"/>
    <property type="evidence" value="ECO:0007669"/>
    <property type="project" value="InterPro"/>
</dbReference>
<dbReference type="STRING" id="3075.A0A087SHZ2"/>
<dbReference type="eggNOG" id="ENOG502R39K">
    <property type="taxonomic scope" value="Eukaryota"/>
</dbReference>
<evidence type="ECO:0000256" key="8">
    <source>
        <dbReference type="ARBA" id="ARBA00022824"/>
    </source>
</evidence>
<dbReference type="RefSeq" id="XP_011398239.1">
    <property type="nucleotide sequence ID" value="XM_011399937.1"/>
</dbReference>
<reference evidence="13" key="2">
    <citation type="submission" date="2015-08" db="EMBL/GenBank/DDBJ databases">
        <authorList>
            <person name="Babu N.S."/>
            <person name="Beckwith C.J."/>
            <person name="Beseler K.G."/>
            <person name="Brison A."/>
            <person name="Carone J.V."/>
            <person name="Caskin T.P."/>
            <person name="Diamond M."/>
            <person name="Durham M.E."/>
            <person name="Foxe J.M."/>
            <person name="Go M."/>
            <person name="Henderson B.A."/>
            <person name="Jones I.B."/>
            <person name="McGettigan J.A."/>
            <person name="Micheletti S.J."/>
            <person name="Nasrallah M.E."/>
            <person name="Ortiz D."/>
            <person name="Piller C.R."/>
            <person name="Privatt S.R."/>
            <person name="Schneider S.L."/>
            <person name="Sharp S."/>
            <person name="Smith T.C."/>
            <person name="Stanton J.D."/>
            <person name="Ullery H.E."/>
            <person name="Wilson R.J."/>
            <person name="Serrano M.G."/>
            <person name="Buck G."/>
            <person name="Lee V."/>
            <person name="Wang Y."/>
            <person name="Carvalho R."/>
            <person name="Voegtly L."/>
            <person name="Shi R."/>
            <person name="Duckworth R."/>
            <person name="Johnson A."/>
            <person name="Loviza R."/>
            <person name="Walstead R."/>
            <person name="Shah Z."/>
            <person name="Kiflezghi M."/>
            <person name="Wade K."/>
            <person name="Ball S.L."/>
            <person name="Bradley K.W."/>
            <person name="Asai D.J."/>
            <person name="Bowman C.A."/>
            <person name="Russell D.A."/>
            <person name="Pope W.H."/>
            <person name="Jacobs-Sera D."/>
            <person name="Hendrix R.W."/>
            <person name="Hatfull G.F."/>
        </authorList>
    </citation>
    <scope>NUCLEOTIDE SEQUENCE</scope>
</reference>
<dbReference type="EMBL" id="GDKF01010274">
    <property type="protein sequence ID" value="JAT68348.1"/>
    <property type="molecule type" value="Transcribed_RNA"/>
</dbReference>
<proteinExistence type="inferred from homology"/>
<keyword evidence="11" id="KW-0472">Membrane</keyword>
<dbReference type="PANTHER" id="PTHR21528">
    <property type="entry name" value="DEHYDRODOLICHYL DIPHOSPHATE SYNTHASE COMPLEX SUBUNIT NUS1"/>
    <property type="match status" value="1"/>
</dbReference>
<evidence type="ECO:0000256" key="10">
    <source>
        <dbReference type="ARBA" id="ARBA00022989"/>
    </source>
</evidence>
<dbReference type="InterPro" id="IPR038887">
    <property type="entry name" value="Nus1/NgBR"/>
</dbReference>
<keyword evidence="8" id="KW-0256">Endoplasmic reticulum</keyword>
<comment type="cofactor">
    <cofactor evidence="1">
        <name>Mg(2+)</name>
        <dbReference type="ChEBI" id="CHEBI:18420"/>
    </cofactor>
</comment>
<evidence type="ECO:0000256" key="11">
    <source>
        <dbReference type="ARBA" id="ARBA00023136"/>
    </source>
</evidence>
<evidence type="ECO:0000313" key="14">
    <source>
        <dbReference type="EMBL" id="KFM25346.1"/>
    </source>
</evidence>
<evidence type="ECO:0000256" key="3">
    <source>
        <dbReference type="ARBA" id="ARBA00004922"/>
    </source>
</evidence>
<dbReference type="EMBL" id="KL662115">
    <property type="protein sequence ID" value="KFM25346.1"/>
    <property type="molecule type" value="Genomic_DNA"/>
</dbReference>
<gene>
    <name evidence="14" type="ORF">F751_0884</name>
    <name evidence="13" type="ORF">g.101456</name>
</gene>
<comment type="catalytic activity">
    <reaction evidence="12">
        <text>n isopentenyl diphosphate + (2E,6E)-farnesyl diphosphate = a di-trans,poly-cis-polyprenyl diphosphate + n diphosphate</text>
        <dbReference type="Rhea" id="RHEA:53008"/>
        <dbReference type="Rhea" id="RHEA-COMP:19494"/>
        <dbReference type="ChEBI" id="CHEBI:33019"/>
        <dbReference type="ChEBI" id="CHEBI:128769"/>
        <dbReference type="ChEBI" id="CHEBI:136960"/>
        <dbReference type="ChEBI" id="CHEBI:175763"/>
        <dbReference type="EC" id="2.5.1.87"/>
    </reaction>
</comment>
<comment type="pathway">
    <text evidence="3">Protein modification; protein glycosylation.</text>
</comment>
<evidence type="ECO:0000256" key="9">
    <source>
        <dbReference type="ARBA" id="ARBA00022842"/>
    </source>
</evidence>
<dbReference type="PANTHER" id="PTHR21528:SF0">
    <property type="entry name" value="DEHYDRODOLICHYL DIPHOSPHATE SYNTHASE COMPLEX SUBUNIT NUS1"/>
    <property type="match status" value="1"/>
</dbReference>
<evidence type="ECO:0000256" key="2">
    <source>
        <dbReference type="ARBA" id="ARBA00004586"/>
    </source>
</evidence>
<dbReference type="GeneID" id="23612275"/>
<dbReference type="UniPathway" id="UPA00378"/>
<dbReference type="Proteomes" id="UP000028924">
    <property type="component" value="Unassembled WGS sequence"/>
</dbReference>
<comment type="similarity">
    <text evidence="4">Belongs to the UPP synthase family.</text>
</comment>
<organism evidence="14 15">
    <name type="scientific">Auxenochlorella protothecoides</name>
    <name type="common">Green microalga</name>
    <name type="synonym">Chlorella protothecoides</name>
    <dbReference type="NCBI Taxonomy" id="3075"/>
    <lineage>
        <taxon>Eukaryota</taxon>
        <taxon>Viridiplantae</taxon>
        <taxon>Chlorophyta</taxon>
        <taxon>core chlorophytes</taxon>
        <taxon>Trebouxiophyceae</taxon>
        <taxon>Chlorellales</taxon>
        <taxon>Chlorellaceae</taxon>
        <taxon>Auxenochlorella</taxon>
    </lineage>
</organism>
<evidence type="ECO:0000256" key="4">
    <source>
        <dbReference type="ARBA" id="ARBA00005432"/>
    </source>
</evidence>
<evidence type="ECO:0000256" key="7">
    <source>
        <dbReference type="ARBA" id="ARBA00022692"/>
    </source>
</evidence>
<dbReference type="InterPro" id="IPR036424">
    <property type="entry name" value="UPP_synth-like_sf"/>
</dbReference>
<comment type="subcellular location">
    <subcellularLocation>
        <location evidence="2">Endoplasmic reticulum membrane</location>
    </subcellularLocation>
</comment>
<dbReference type="GO" id="GO:0005789">
    <property type="term" value="C:endoplasmic reticulum membrane"/>
    <property type="evidence" value="ECO:0007669"/>
    <property type="project" value="UniProtKB-SubCell"/>
</dbReference>
<name>A0A087SHZ2_AUXPR</name>
<keyword evidence="7" id="KW-0812">Transmembrane</keyword>
<protein>
    <recommendedName>
        <fullName evidence="5">ditrans,polycis-polyprenyl diphosphate synthase [(2E,6E)-farnesyldiphosphate specific]</fullName>
        <ecNumber evidence="5">2.5.1.87</ecNumber>
    </recommendedName>
</protein>
<dbReference type="GO" id="GO:0045547">
    <property type="term" value="F:ditrans,polycis-polyprenyl diphosphate synthase [(2E,6E)-farnesyl diphosphate specific] activity"/>
    <property type="evidence" value="ECO:0007669"/>
    <property type="project" value="UniProtKB-EC"/>
</dbReference>
<sequence>MYPALPLKHLAYYVLCLWIWVRQTALEWRDRAKQALRSHAPVLFARLGGLVPTRGVSPRPPTVLGLIVTDFSPQTHFQALARILTWAHFQGYKAVLVYDPSGSLKEQRAALESQPQLATLPGTLNIQAGWGGPPLDTVPGVQESVTSHETRVVLLAAEDSEWPLDAAAAGCGAEAKAESANAAPDTPPRTHSDMLAQALAAPDRLRRRLVTAAGPAAGLDPDFLVVFGPVLGLGGFPAWAARSCEIYFGGPLCQASGSKLQSILRRHARTKLRHGR</sequence>
<dbReference type="SUPFAM" id="SSF64005">
    <property type="entry name" value="Undecaprenyl diphosphate synthase"/>
    <property type="match status" value="1"/>
</dbReference>
<evidence type="ECO:0000256" key="5">
    <source>
        <dbReference type="ARBA" id="ARBA00012596"/>
    </source>
</evidence>